<protein>
    <submittedName>
        <fullName evidence="1">Uncharacterized protein</fullName>
    </submittedName>
</protein>
<proteinExistence type="predicted"/>
<accession>A0ABN9HCT6</accession>
<dbReference type="EMBL" id="CATNWA010020271">
    <property type="protein sequence ID" value="CAI9617538.1"/>
    <property type="molecule type" value="Genomic_DNA"/>
</dbReference>
<dbReference type="Proteomes" id="UP001162483">
    <property type="component" value="Unassembled WGS sequence"/>
</dbReference>
<reference evidence="1" key="1">
    <citation type="submission" date="2023-05" db="EMBL/GenBank/DDBJ databases">
        <authorList>
            <person name="Stuckert A."/>
        </authorList>
    </citation>
    <scope>NUCLEOTIDE SEQUENCE</scope>
</reference>
<sequence>MGPRTASSCCCQARNLPWPSRTLLNAGMPGSTSVQWVPVLIDAVLHRHTLPCATLSGSPHTAVGFHFCHRVLARFTGLPLLLPRNLSMGPL</sequence>
<comment type="caution">
    <text evidence="1">The sequence shown here is derived from an EMBL/GenBank/DDBJ whole genome shotgun (WGS) entry which is preliminary data.</text>
</comment>
<gene>
    <name evidence="1" type="ORF">SPARVUS_LOCUS15563264</name>
</gene>
<keyword evidence="2" id="KW-1185">Reference proteome</keyword>
<evidence type="ECO:0000313" key="2">
    <source>
        <dbReference type="Proteomes" id="UP001162483"/>
    </source>
</evidence>
<name>A0ABN9HCT6_9NEOB</name>
<evidence type="ECO:0000313" key="1">
    <source>
        <dbReference type="EMBL" id="CAI9617538.1"/>
    </source>
</evidence>
<organism evidence="1 2">
    <name type="scientific">Staurois parvus</name>
    <dbReference type="NCBI Taxonomy" id="386267"/>
    <lineage>
        <taxon>Eukaryota</taxon>
        <taxon>Metazoa</taxon>
        <taxon>Chordata</taxon>
        <taxon>Craniata</taxon>
        <taxon>Vertebrata</taxon>
        <taxon>Euteleostomi</taxon>
        <taxon>Amphibia</taxon>
        <taxon>Batrachia</taxon>
        <taxon>Anura</taxon>
        <taxon>Neobatrachia</taxon>
        <taxon>Ranoidea</taxon>
        <taxon>Ranidae</taxon>
        <taxon>Staurois</taxon>
    </lineage>
</organism>